<keyword evidence="2" id="KW-0732">Signal</keyword>
<keyword evidence="4" id="KW-1185">Reference proteome</keyword>
<sequence length="80" mass="8211">MRSIVALSLLLALGASANAAQRGRHFDPRAFAGSPNAAASPVYIAPGGERIYRDPSAPGGFRTDHDDPPSPNDPSRLGGG</sequence>
<proteinExistence type="predicted"/>
<evidence type="ECO:0000313" key="4">
    <source>
        <dbReference type="Proteomes" id="UP000319949"/>
    </source>
</evidence>
<organism evidence="3 4">
    <name type="scientific">Bradyrhizobium stylosanthis</name>
    <dbReference type="NCBI Taxonomy" id="1803665"/>
    <lineage>
        <taxon>Bacteria</taxon>
        <taxon>Pseudomonadati</taxon>
        <taxon>Pseudomonadota</taxon>
        <taxon>Alphaproteobacteria</taxon>
        <taxon>Hyphomicrobiales</taxon>
        <taxon>Nitrobacteraceae</taxon>
        <taxon>Bradyrhizobium</taxon>
    </lineage>
</organism>
<comment type="caution">
    <text evidence="3">The sequence shown here is derived from an EMBL/GenBank/DDBJ whole genome shotgun (WGS) entry which is preliminary data.</text>
</comment>
<accession>A0A560DP63</accession>
<dbReference type="AlphaFoldDB" id="A0A560DP63"/>
<evidence type="ECO:0000256" key="1">
    <source>
        <dbReference type="SAM" id="MobiDB-lite"/>
    </source>
</evidence>
<feature type="signal peptide" evidence="2">
    <location>
        <begin position="1"/>
        <end position="19"/>
    </location>
</feature>
<protein>
    <submittedName>
        <fullName evidence="3">Uncharacterized protein</fullName>
    </submittedName>
</protein>
<feature type="region of interest" description="Disordered" evidence="1">
    <location>
        <begin position="48"/>
        <end position="80"/>
    </location>
</feature>
<name>A0A560DP63_9BRAD</name>
<dbReference type="Proteomes" id="UP000319949">
    <property type="component" value="Unassembled WGS sequence"/>
</dbReference>
<reference evidence="3 4" key="1">
    <citation type="submission" date="2019-06" db="EMBL/GenBank/DDBJ databases">
        <title>Genomic Encyclopedia of Type Strains, Phase IV (KMG-V): Genome sequencing to study the core and pangenomes of soil and plant-associated prokaryotes.</title>
        <authorList>
            <person name="Whitman W."/>
        </authorList>
    </citation>
    <scope>NUCLEOTIDE SEQUENCE [LARGE SCALE GENOMIC DNA]</scope>
    <source>
        <strain evidence="3 4">BR 510</strain>
    </source>
</reference>
<evidence type="ECO:0000256" key="2">
    <source>
        <dbReference type="SAM" id="SignalP"/>
    </source>
</evidence>
<evidence type="ECO:0000313" key="3">
    <source>
        <dbReference type="EMBL" id="TWA98904.1"/>
    </source>
</evidence>
<dbReference type="EMBL" id="VITK01000005">
    <property type="protein sequence ID" value="TWA98904.1"/>
    <property type="molecule type" value="Genomic_DNA"/>
</dbReference>
<gene>
    <name evidence="3" type="ORF">FBZ96_105582</name>
</gene>
<feature type="chain" id="PRO_5021955086" evidence="2">
    <location>
        <begin position="20"/>
        <end position="80"/>
    </location>
</feature>